<evidence type="ECO:0000259" key="2">
    <source>
        <dbReference type="PROSITE" id="PS50110"/>
    </source>
</evidence>
<evidence type="ECO:0000313" key="4">
    <source>
        <dbReference type="Proteomes" id="UP000464577"/>
    </source>
</evidence>
<dbReference type="EMBL" id="CP045997">
    <property type="protein sequence ID" value="QHV98686.1"/>
    <property type="molecule type" value="Genomic_DNA"/>
</dbReference>
<dbReference type="InterPro" id="IPR001789">
    <property type="entry name" value="Sig_transdc_resp-reg_receiver"/>
</dbReference>
<feature type="domain" description="Response regulatory" evidence="2">
    <location>
        <begin position="7"/>
        <end position="132"/>
    </location>
</feature>
<dbReference type="GO" id="GO:0000160">
    <property type="term" value="P:phosphorelay signal transduction system"/>
    <property type="evidence" value="ECO:0007669"/>
    <property type="project" value="InterPro"/>
</dbReference>
<feature type="modified residue" description="4-aspartylphosphate" evidence="1">
    <location>
        <position position="65"/>
    </location>
</feature>
<dbReference type="AlphaFoldDB" id="A0A6P1W4N5"/>
<accession>A0A6P1W4N5</accession>
<dbReference type="RefSeq" id="WP_162389095.1">
    <property type="nucleotide sequence ID" value="NZ_CP045997.1"/>
</dbReference>
<dbReference type="Pfam" id="PF00072">
    <property type="entry name" value="Response_reg"/>
    <property type="match status" value="1"/>
</dbReference>
<evidence type="ECO:0000256" key="1">
    <source>
        <dbReference type="PROSITE-ProRule" id="PRU00169"/>
    </source>
</evidence>
<protein>
    <submittedName>
        <fullName evidence="3">Response regulator</fullName>
    </submittedName>
</protein>
<dbReference type="Proteomes" id="UP000464577">
    <property type="component" value="Chromosome"/>
</dbReference>
<proteinExistence type="predicted"/>
<dbReference type="SUPFAM" id="SSF52172">
    <property type="entry name" value="CheY-like"/>
    <property type="match status" value="1"/>
</dbReference>
<dbReference type="PANTHER" id="PTHR44520:SF2">
    <property type="entry name" value="RESPONSE REGULATOR RCP1"/>
    <property type="match status" value="1"/>
</dbReference>
<evidence type="ECO:0000313" key="3">
    <source>
        <dbReference type="EMBL" id="QHV98686.1"/>
    </source>
</evidence>
<dbReference type="SMART" id="SM00448">
    <property type="entry name" value="REC"/>
    <property type="match status" value="1"/>
</dbReference>
<keyword evidence="1" id="KW-0597">Phosphoprotein</keyword>
<dbReference type="PANTHER" id="PTHR44520">
    <property type="entry name" value="RESPONSE REGULATOR RCP1-RELATED"/>
    <property type="match status" value="1"/>
</dbReference>
<sequence length="141" mass="15370">MNLAKTVIYVVDDDADDRYFLRKSFQESDPSVTIVEAEDGGHLLAMLDTWSQGVTPPPVHLILLDMNMPKVNGLEALTAIKANPILRHIPTVMISTSAEPAQVAQAYENGINSYIQKPSSSFNLDLIVQAIKVCFLDAAVG</sequence>
<dbReference type="InterPro" id="IPR052893">
    <property type="entry name" value="TCS_response_regulator"/>
</dbReference>
<organism evidence="3 4">
    <name type="scientific">Spirosoma endbachense</name>
    <dbReference type="NCBI Taxonomy" id="2666025"/>
    <lineage>
        <taxon>Bacteria</taxon>
        <taxon>Pseudomonadati</taxon>
        <taxon>Bacteroidota</taxon>
        <taxon>Cytophagia</taxon>
        <taxon>Cytophagales</taxon>
        <taxon>Cytophagaceae</taxon>
        <taxon>Spirosoma</taxon>
    </lineage>
</organism>
<reference evidence="3 4" key="1">
    <citation type="submission" date="2019-11" db="EMBL/GenBank/DDBJ databases">
        <title>Spirosoma endbachense sp. nov., isolated from a natural salt meadow.</title>
        <authorList>
            <person name="Rojas J."/>
            <person name="Ambika Manirajan B."/>
            <person name="Ratering S."/>
            <person name="Suarez C."/>
            <person name="Geissler-Plaum R."/>
            <person name="Schnell S."/>
        </authorList>
    </citation>
    <scope>NUCLEOTIDE SEQUENCE [LARGE SCALE GENOMIC DNA]</scope>
    <source>
        <strain evidence="3 4">I-24</strain>
    </source>
</reference>
<gene>
    <name evidence="3" type="ORF">GJR95_28395</name>
</gene>
<dbReference type="InterPro" id="IPR011006">
    <property type="entry name" value="CheY-like_superfamily"/>
</dbReference>
<dbReference type="PROSITE" id="PS50110">
    <property type="entry name" value="RESPONSE_REGULATORY"/>
    <property type="match status" value="1"/>
</dbReference>
<dbReference type="KEGG" id="senf:GJR95_28395"/>
<dbReference type="Gene3D" id="3.40.50.2300">
    <property type="match status" value="1"/>
</dbReference>
<name>A0A6P1W4N5_9BACT</name>
<keyword evidence="4" id="KW-1185">Reference proteome</keyword>